<reference evidence="1 2" key="1">
    <citation type="journal article" date="2016" name="Microbes Environ.">
        <title>Phylogenetically diverse aerobic anoxygenic phototrophic bacteria isolated from epilithic biofilms in Tama river, Japan.</title>
        <authorList>
            <person name="Hirose S."/>
            <person name="Matsuura K."/>
            <person name="Haruta S."/>
        </authorList>
    </citation>
    <scope>NUCLEOTIDE SEQUENCE [LARGE SCALE GENOMIC DNA]</scope>
    <source>
        <strain evidence="1 2">S08</strain>
    </source>
</reference>
<evidence type="ECO:0000313" key="1">
    <source>
        <dbReference type="EMBL" id="BDG70521.1"/>
    </source>
</evidence>
<protein>
    <recommendedName>
        <fullName evidence="3">Resolvase/invertase-type recombinase catalytic domain-containing protein</fullName>
    </recommendedName>
</protein>
<gene>
    <name evidence="1" type="ORF">Rmf_04500</name>
</gene>
<proteinExistence type="predicted"/>
<accession>A0ABN6NWY5</accession>
<evidence type="ECO:0008006" key="3">
    <source>
        <dbReference type="Google" id="ProtNLM"/>
    </source>
</evidence>
<organism evidence="1 2">
    <name type="scientific">Roseomonas fluvialis</name>
    <dbReference type="NCBI Taxonomy" id="1750527"/>
    <lineage>
        <taxon>Bacteria</taxon>
        <taxon>Pseudomonadati</taxon>
        <taxon>Pseudomonadota</taxon>
        <taxon>Alphaproteobacteria</taxon>
        <taxon>Acetobacterales</taxon>
        <taxon>Roseomonadaceae</taxon>
        <taxon>Roseomonas</taxon>
    </lineage>
</organism>
<evidence type="ECO:0000313" key="2">
    <source>
        <dbReference type="Proteomes" id="UP000831327"/>
    </source>
</evidence>
<keyword evidence="2" id="KW-1185">Reference proteome</keyword>
<dbReference type="Proteomes" id="UP000831327">
    <property type="component" value="Chromosome"/>
</dbReference>
<sequence>MLSQRLEDGISIRTADMPGAGDLLLRIYAAMAQKERELSSERPMVAAKVREKVMGCDRGYPPAAGARLRNAPRIGSGWNCTVCVQRALQDVRHWPVR</sequence>
<dbReference type="EMBL" id="AP025637">
    <property type="protein sequence ID" value="BDG70521.1"/>
    <property type="molecule type" value="Genomic_DNA"/>
</dbReference>
<name>A0ABN6NWY5_9PROT</name>